<dbReference type="InterPro" id="IPR036239">
    <property type="entry name" value="PrenylTrfase-like_sf"/>
</dbReference>
<dbReference type="SUPFAM" id="SSF143492">
    <property type="entry name" value="Prenyltransferase-like"/>
    <property type="match status" value="1"/>
</dbReference>
<protein>
    <submittedName>
        <fullName evidence="4">Aromatic prenyltransferase</fullName>
    </submittedName>
</protein>
<dbReference type="SFLD" id="SFLDG01163">
    <property type="entry name" value="II"/>
    <property type="match status" value="1"/>
</dbReference>
<evidence type="ECO:0000256" key="1">
    <source>
        <dbReference type="ARBA" id="ARBA00005368"/>
    </source>
</evidence>
<evidence type="ECO:0000313" key="4">
    <source>
        <dbReference type="EMBL" id="MFD0319241.1"/>
    </source>
</evidence>
<dbReference type="CDD" id="cd13931">
    <property type="entry name" value="PT-CloQ_NphB"/>
    <property type="match status" value="1"/>
</dbReference>
<keyword evidence="2" id="KW-0637">Prenyltransferase</keyword>
<dbReference type="Proteomes" id="UP001597023">
    <property type="component" value="Unassembled WGS sequence"/>
</dbReference>
<evidence type="ECO:0000313" key="5">
    <source>
        <dbReference type="Proteomes" id="UP001597023"/>
    </source>
</evidence>
<dbReference type="InterPro" id="IPR033964">
    <property type="entry name" value="ABBA"/>
</dbReference>
<comment type="similarity">
    <text evidence="1">Belongs to the aromatic prenyltransferase family.</text>
</comment>
<accession>A0ABW2WIC7</accession>
<keyword evidence="3" id="KW-0808">Transferase</keyword>
<comment type="caution">
    <text evidence="4">The sequence shown here is derived from an EMBL/GenBank/DDBJ whole genome shotgun (WGS) entry which is preliminary data.</text>
</comment>
<dbReference type="SFLD" id="SFLDS00036">
    <property type="entry name" value="Aromatic_Prenyltransferase"/>
    <property type="match status" value="1"/>
</dbReference>
<organism evidence="4 5">
    <name type="scientific">Streptomyces flavalbus</name>
    <dbReference type="NCBI Taxonomy" id="2665155"/>
    <lineage>
        <taxon>Bacteria</taxon>
        <taxon>Bacillati</taxon>
        <taxon>Actinomycetota</taxon>
        <taxon>Actinomycetes</taxon>
        <taxon>Kitasatosporales</taxon>
        <taxon>Streptomycetaceae</taxon>
        <taxon>Streptomyces</taxon>
    </lineage>
</organism>
<reference evidence="5" key="1">
    <citation type="journal article" date="2019" name="Int. J. Syst. Evol. Microbiol.">
        <title>The Global Catalogue of Microorganisms (GCM) 10K type strain sequencing project: providing services to taxonomists for standard genome sequencing and annotation.</title>
        <authorList>
            <consortium name="The Broad Institute Genomics Platform"/>
            <consortium name="The Broad Institute Genome Sequencing Center for Infectious Disease"/>
            <person name="Wu L."/>
            <person name="Ma J."/>
        </authorList>
    </citation>
    <scope>NUCLEOTIDE SEQUENCE [LARGE SCALE GENOMIC DNA]</scope>
    <source>
        <strain evidence="5">CGMCC 4.7400</strain>
    </source>
</reference>
<sequence>MTSAGMEGLYAAIEETSGLLNISPSRDKVWPILSAYDLEKVVVAFRVTTRGSQDLDCRFTALPADVNPYRYAVSKNIAEATDHPVGTLLDDVQEHLPVTAHGVDFSVVDGFKKTWTFLPGNDLQKLSKVAALPSMPASLGENLDFYARYGLDDRNSMIGIDYPSRTVNVYFLQFPDSCREPDTVRAMLRDLGLGEPSEQMLQMARQAVGIYTTLKWDSDKIQRITFATMVPDARALAGRIALEEKVATFAGRVGHTYPGPVQGLYNVAAHPGGEYFKLQTYYQLAEGSLEARVLLNPAPSGH</sequence>
<evidence type="ECO:0000256" key="2">
    <source>
        <dbReference type="ARBA" id="ARBA00022602"/>
    </source>
</evidence>
<dbReference type="InterPro" id="IPR020965">
    <property type="entry name" value="Prenyltransferase_CloQ"/>
</dbReference>
<keyword evidence="5" id="KW-1185">Reference proteome</keyword>
<name>A0ABW2WIC7_9ACTN</name>
<dbReference type="RefSeq" id="WP_381617537.1">
    <property type="nucleotide sequence ID" value="NZ_JBHTEB010000001.1"/>
</dbReference>
<proteinExistence type="inferred from homology"/>
<dbReference type="EMBL" id="JBHTEB010000001">
    <property type="protein sequence ID" value="MFD0319241.1"/>
    <property type="molecule type" value="Genomic_DNA"/>
</dbReference>
<dbReference type="Pfam" id="PF11468">
    <property type="entry name" value="PTase_Orf2"/>
    <property type="match status" value="1"/>
</dbReference>
<gene>
    <name evidence="4" type="ORF">ACFQZ6_34505</name>
</gene>
<evidence type="ECO:0000256" key="3">
    <source>
        <dbReference type="ARBA" id="ARBA00022679"/>
    </source>
</evidence>